<feature type="non-terminal residue" evidence="2">
    <location>
        <position position="1"/>
    </location>
</feature>
<dbReference type="EMBL" id="FMYP01000044">
    <property type="protein sequence ID" value="SDC69287.1"/>
    <property type="molecule type" value="Genomic_DNA"/>
</dbReference>
<name>A0A1G6NPT6_9BACT</name>
<proteinExistence type="predicted"/>
<protein>
    <submittedName>
        <fullName evidence="2">Group II intron, maturase-specific domain</fullName>
    </submittedName>
</protein>
<accession>A0A1G6NPT6</accession>
<evidence type="ECO:0000313" key="2">
    <source>
        <dbReference type="EMBL" id="SDC69287.1"/>
    </source>
</evidence>
<dbReference type="AlphaFoldDB" id="A0A1G6NPT6"/>
<dbReference type="InterPro" id="IPR013597">
    <property type="entry name" value="Mat_intron_G2"/>
</dbReference>
<dbReference type="Pfam" id="PF08388">
    <property type="entry name" value="GIIM"/>
    <property type="match status" value="1"/>
</dbReference>
<feature type="domain" description="Group II intron maturase-specific" evidence="1">
    <location>
        <begin position="7"/>
        <end position="80"/>
    </location>
</feature>
<keyword evidence="3" id="KW-1185">Reference proteome</keyword>
<evidence type="ECO:0000313" key="3">
    <source>
        <dbReference type="Proteomes" id="UP000199452"/>
    </source>
</evidence>
<organism evidence="2 3">
    <name type="scientific">Williamwhitmania taraxaci</name>
    <dbReference type="NCBI Taxonomy" id="1640674"/>
    <lineage>
        <taxon>Bacteria</taxon>
        <taxon>Pseudomonadati</taxon>
        <taxon>Bacteroidota</taxon>
        <taxon>Bacteroidia</taxon>
        <taxon>Bacteroidales</taxon>
        <taxon>Williamwhitmaniaceae</taxon>
        <taxon>Williamwhitmania</taxon>
    </lineage>
</organism>
<gene>
    <name evidence="2" type="ORF">SAMN05216323_104435</name>
</gene>
<dbReference type="Proteomes" id="UP000199452">
    <property type="component" value="Unassembled WGS sequence"/>
</dbReference>
<reference evidence="2 3" key="1">
    <citation type="submission" date="2016-09" db="EMBL/GenBank/DDBJ databases">
        <authorList>
            <person name="Capua I."/>
            <person name="De Benedictis P."/>
            <person name="Joannis T."/>
            <person name="Lombin L.H."/>
            <person name="Cattoli G."/>
        </authorList>
    </citation>
    <scope>NUCLEOTIDE SEQUENCE [LARGE SCALE GENOMIC DNA]</scope>
    <source>
        <strain evidence="2 3">A7P-90m</strain>
    </source>
</reference>
<dbReference type="STRING" id="1640674.SAMN05216323_104435"/>
<dbReference type="RefSeq" id="WP_317039065.1">
    <property type="nucleotide sequence ID" value="NZ_FMYP01000044.1"/>
</dbReference>
<sequence length="150" mass="17972">SEKSWRTLKQKLKTITRKTTPSTFDERIHKLKEVQRGWLQYFRIASIQGKLRDLDGWLRNRLRYCIWHHWKKPERKRKNLIRLGIDHDHAYAWSRTRMGGWAVAQSPILGTTITLDRLGKRGYEAMLTHYEKIAPHLNEPLYTRPVRTVV</sequence>
<evidence type="ECO:0000259" key="1">
    <source>
        <dbReference type="Pfam" id="PF08388"/>
    </source>
</evidence>